<dbReference type="NCBIfam" id="NF004018">
    <property type="entry name" value="PRK05480.1"/>
    <property type="match status" value="1"/>
</dbReference>
<evidence type="ECO:0000256" key="3">
    <source>
        <dbReference type="ARBA" id="ARBA00022679"/>
    </source>
</evidence>
<name>R9NVU8_PSEHS</name>
<keyword evidence="4 7" id="KW-0547">Nucleotide-binding</keyword>
<dbReference type="Pfam" id="PF00485">
    <property type="entry name" value="PRK"/>
    <property type="match status" value="1"/>
</dbReference>
<comment type="pathway">
    <text evidence="7">Pyrimidine metabolism; CTP biosynthesis via salvage pathway; CTP from cytidine: step 1/3.</text>
</comment>
<dbReference type="Gene3D" id="3.40.50.2020">
    <property type="match status" value="1"/>
</dbReference>
<feature type="region of interest" description="Disordered" evidence="8">
    <location>
        <begin position="371"/>
        <end position="398"/>
    </location>
</feature>
<comment type="similarity">
    <text evidence="2 7">Belongs to the uridine kinase family.</text>
</comment>
<keyword evidence="5 7" id="KW-0418">Kinase</keyword>
<dbReference type="STRING" id="1305764.R9NVU8"/>
<feature type="domain" description="Phosphoribosyltransferase" evidence="10">
    <location>
        <begin position="406"/>
        <end position="598"/>
    </location>
</feature>
<dbReference type="NCBIfam" id="TIGR00235">
    <property type="entry name" value="udk"/>
    <property type="match status" value="1"/>
</dbReference>
<gene>
    <name evidence="11" type="ORF">PHSY_000096</name>
</gene>
<evidence type="ECO:0000313" key="11">
    <source>
        <dbReference type="EMBL" id="GAC92542.1"/>
    </source>
</evidence>
<dbReference type="EMBL" id="DF238767">
    <property type="protein sequence ID" value="GAC92542.1"/>
    <property type="molecule type" value="Genomic_DNA"/>
</dbReference>
<protein>
    <recommendedName>
        <fullName evidence="7">Uridine kinase</fullName>
        <ecNumber evidence="7">2.7.1.48</ecNumber>
    </recommendedName>
</protein>
<feature type="compositionally biased region" description="Low complexity" evidence="8">
    <location>
        <begin position="71"/>
        <end position="88"/>
    </location>
</feature>
<dbReference type="GO" id="GO:0004849">
    <property type="term" value="F:uridine kinase activity"/>
    <property type="evidence" value="ECO:0007669"/>
    <property type="project" value="UniProtKB-EC"/>
</dbReference>
<proteinExistence type="inferred from homology"/>
<reference evidence="12" key="1">
    <citation type="journal article" date="2013" name="Genome Announc.">
        <title>Draft genome sequence of the basidiomycetous yeast-like fungus Pseudozyma hubeiensis SY62, which produces an abundant amount of the biosurfactant mannosylerythritol lipids.</title>
        <authorList>
            <person name="Konishi M."/>
            <person name="Hatada Y."/>
            <person name="Horiuchi J."/>
        </authorList>
    </citation>
    <scope>NUCLEOTIDE SEQUENCE [LARGE SCALE GENOMIC DNA]</scope>
    <source>
        <strain evidence="12">SY62</strain>
    </source>
</reference>
<feature type="compositionally biased region" description="Basic and acidic residues" evidence="8">
    <location>
        <begin position="615"/>
        <end position="625"/>
    </location>
</feature>
<evidence type="ECO:0000256" key="8">
    <source>
        <dbReference type="SAM" id="MobiDB-lite"/>
    </source>
</evidence>
<keyword evidence="12" id="KW-1185">Reference proteome</keyword>
<evidence type="ECO:0000256" key="1">
    <source>
        <dbReference type="ARBA" id="ARBA00004690"/>
    </source>
</evidence>
<dbReference type="PANTHER" id="PTHR10285">
    <property type="entry name" value="URIDINE KINASE"/>
    <property type="match status" value="1"/>
</dbReference>
<feature type="region of interest" description="Disordered" evidence="8">
    <location>
        <begin position="53"/>
        <end position="88"/>
    </location>
</feature>
<dbReference type="UniPathway" id="UPA00579">
    <property type="reaction ID" value="UER00640"/>
</dbReference>
<dbReference type="PRINTS" id="PR00988">
    <property type="entry name" value="URIDINKINASE"/>
</dbReference>
<dbReference type="EC" id="2.7.1.48" evidence="7"/>
<dbReference type="CDD" id="cd06223">
    <property type="entry name" value="PRTases_typeI"/>
    <property type="match status" value="1"/>
</dbReference>
<evidence type="ECO:0000256" key="7">
    <source>
        <dbReference type="RuleBase" id="RU003825"/>
    </source>
</evidence>
<accession>R9NVU8</accession>
<dbReference type="GO" id="GO:0044211">
    <property type="term" value="P:CTP salvage"/>
    <property type="evidence" value="ECO:0007669"/>
    <property type="project" value="UniProtKB-UniPathway"/>
</dbReference>
<dbReference type="InterPro" id="IPR027417">
    <property type="entry name" value="P-loop_NTPase"/>
</dbReference>
<evidence type="ECO:0000256" key="6">
    <source>
        <dbReference type="ARBA" id="ARBA00022840"/>
    </source>
</evidence>
<evidence type="ECO:0000256" key="2">
    <source>
        <dbReference type="ARBA" id="ARBA00005408"/>
    </source>
</evidence>
<keyword evidence="3 7" id="KW-0808">Transferase</keyword>
<dbReference type="GO" id="GO:0005524">
    <property type="term" value="F:ATP binding"/>
    <property type="evidence" value="ECO:0007669"/>
    <property type="project" value="UniProtKB-KW"/>
</dbReference>
<feature type="domain" description="Phosphoribulokinase/uridine kinase" evidence="9">
    <location>
        <begin position="114"/>
        <end position="296"/>
    </location>
</feature>
<dbReference type="InterPro" id="IPR000836">
    <property type="entry name" value="PRTase_dom"/>
</dbReference>
<evidence type="ECO:0000256" key="4">
    <source>
        <dbReference type="ARBA" id="ARBA00022741"/>
    </source>
</evidence>
<dbReference type="FunFam" id="3.40.50.300:FF:002070">
    <property type="entry name" value="Uridine kinase"/>
    <property type="match status" value="1"/>
</dbReference>
<dbReference type="Proteomes" id="UP000014071">
    <property type="component" value="Unassembled WGS sequence"/>
</dbReference>
<evidence type="ECO:0000259" key="9">
    <source>
        <dbReference type="Pfam" id="PF00485"/>
    </source>
</evidence>
<comment type="catalytic activity">
    <reaction evidence="7">
        <text>cytidine + ATP = CMP + ADP + H(+)</text>
        <dbReference type="Rhea" id="RHEA:24674"/>
        <dbReference type="ChEBI" id="CHEBI:15378"/>
        <dbReference type="ChEBI" id="CHEBI:17562"/>
        <dbReference type="ChEBI" id="CHEBI:30616"/>
        <dbReference type="ChEBI" id="CHEBI:60377"/>
        <dbReference type="ChEBI" id="CHEBI:456216"/>
        <dbReference type="EC" id="2.7.1.48"/>
    </reaction>
</comment>
<sequence>MQAGKIVQRPSGNGTPILQPVTPSEKPAEGSTHGVLAAAAAAAAAASSASKLAEPTPVNPSLPSAATLGGAATPSGKATPSAATSATRSKTIVLTDAGRAPWYNSIGEPVSAYVVGIAGGSASGKTSVAREILKKLPNVPWVAIVSQDAYYKSLSPEESKLAFQEQYDFDHPDAFDYDILKRCIQDLRQSKAVEIPVYSFVQHQRMSETNYLYGPAVLIVEGIFVLHDPAIRDLLDLKVYVQADSDLMLARRIKRDIVERGRSVNSVLDQYLRFVKPAFDTFVSATARHADMIVPGSHNEVAIEVISQHMEKQLRNRSRKLRAEFYKTPATNVPAPQGTDRHSTSMSPYDGLGSAYERRTSLTHMKPRLERNESFGLSSSQLARGASSTSTADEAGLPPNVTLLAQTPQLQSLLTLLHDRSTPTSEFTFACKRVGTLIVELATTLLPYREKEVIIHGGRKHVGHELNIESLCSVSILRSGAVLEPSLRRAFPAMSLGSLLIQSNEEDGEPHLYDVALPSFIRRRETAEKSWVFLLDAQIGTGAAAFMAIRVLLDHSVPEDQIIFLTLLASSQGGIHALNRAFPRVRIVVAGVDPGLQKLRIPWQSSVSNTASAIKPERDESRGYDENAAVDEDDLSPGFNRRDNLHLLASPPLHSVDGGFAATAEPKQQQQRHSSLTKSPAKGSRVVFAITPGCGSIGDRFWGTGSR</sequence>
<dbReference type="GO" id="GO:0043771">
    <property type="term" value="F:cytidine kinase activity"/>
    <property type="evidence" value="ECO:0007669"/>
    <property type="project" value="RHEA"/>
</dbReference>
<organism evidence="11 12">
    <name type="scientific">Pseudozyma hubeiensis (strain SY62)</name>
    <name type="common">Yeast</name>
    <dbReference type="NCBI Taxonomy" id="1305764"/>
    <lineage>
        <taxon>Eukaryota</taxon>
        <taxon>Fungi</taxon>
        <taxon>Dikarya</taxon>
        <taxon>Basidiomycota</taxon>
        <taxon>Ustilaginomycotina</taxon>
        <taxon>Ustilaginomycetes</taxon>
        <taxon>Ustilaginales</taxon>
        <taxon>Ustilaginaceae</taxon>
        <taxon>Pseudozyma</taxon>
    </lineage>
</organism>
<dbReference type="SUPFAM" id="SSF53271">
    <property type="entry name" value="PRTase-like"/>
    <property type="match status" value="1"/>
</dbReference>
<evidence type="ECO:0000256" key="5">
    <source>
        <dbReference type="ARBA" id="ARBA00022777"/>
    </source>
</evidence>
<feature type="compositionally biased region" description="Polar residues" evidence="8">
    <location>
        <begin position="375"/>
        <end position="392"/>
    </location>
</feature>
<dbReference type="CDD" id="cd02023">
    <property type="entry name" value="UMPK"/>
    <property type="match status" value="1"/>
</dbReference>
<keyword evidence="6 7" id="KW-0067">ATP-binding</keyword>
<feature type="region of interest" description="Disordered" evidence="8">
    <location>
        <begin position="610"/>
        <end position="636"/>
    </location>
</feature>
<dbReference type="SUPFAM" id="SSF52540">
    <property type="entry name" value="P-loop containing nucleoside triphosphate hydrolases"/>
    <property type="match status" value="1"/>
</dbReference>
<evidence type="ECO:0000259" key="10">
    <source>
        <dbReference type="Pfam" id="PF14681"/>
    </source>
</evidence>
<dbReference type="HOGENOM" id="CLU_021278_2_0_1"/>
<feature type="region of interest" description="Disordered" evidence="8">
    <location>
        <begin position="1"/>
        <end position="33"/>
    </location>
</feature>
<dbReference type="InterPro" id="IPR006083">
    <property type="entry name" value="PRK/URK"/>
</dbReference>
<dbReference type="UniPathway" id="UPA00574">
    <property type="reaction ID" value="UER00637"/>
</dbReference>
<dbReference type="AlphaFoldDB" id="R9NVU8"/>
<dbReference type="eggNOG" id="KOG4203">
    <property type="taxonomic scope" value="Eukaryota"/>
</dbReference>
<dbReference type="InterPro" id="IPR000764">
    <property type="entry name" value="Uridine_kinase-like"/>
</dbReference>
<dbReference type="FunFam" id="3.40.50.2020:FF:000010">
    <property type="entry name" value="Uridine-cytidine kinase"/>
    <property type="match status" value="1"/>
</dbReference>
<evidence type="ECO:0000313" key="12">
    <source>
        <dbReference type="Proteomes" id="UP000014071"/>
    </source>
</evidence>
<dbReference type="RefSeq" id="XP_012186129.1">
    <property type="nucleotide sequence ID" value="XM_012330739.1"/>
</dbReference>
<dbReference type="OrthoDB" id="738517at2759"/>
<dbReference type="InterPro" id="IPR029057">
    <property type="entry name" value="PRTase-like"/>
</dbReference>
<comment type="catalytic activity">
    <reaction evidence="7">
        <text>uridine + ATP = UMP + ADP + H(+)</text>
        <dbReference type="Rhea" id="RHEA:16825"/>
        <dbReference type="ChEBI" id="CHEBI:15378"/>
        <dbReference type="ChEBI" id="CHEBI:16704"/>
        <dbReference type="ChEBI" id="CHEBI:30616"/>
        <dbReference type="ChEBI" id="CHEBI:57865"/>
        <dbReference type="ChEBI" id="CHEBI:456216"/>
        <dbReference type="EC" id="2.7.1.48"/>
    </reaction>
</comment>
<dbReference type="Gene3D" id="3.40.50.300">
    <property type="entry name" value="P-loop containing nucleotide triphosphate hydrolases"/>
    <property type="match status" value="1"/>
</dbReference>
<dbReference type="Pfam" id="PF14681">
    <property type="entry name" value="UPRTase"/>
    <property type="match status" value="1"/>
</dbReference>
<dbReference type="GO" id="GO:0044206">
    <property type="term" value="P:UMP salvage"/>
    <property type="evidence" value="ECO:0007669"/>
    <property type="project" value="UniProtKB-UniPathway"/>
</dbReference>
<dbReference type="GeneID" id="24105408"/>
<comment type="pathway">
    <text evidence="1 7">Pyrimidine metabolism; UMP biosynthesis via salvage pathway; UMP from uridine: step 1/1.</text>
</comment>